<feature type="transmembrane region" description="Helical" evidence="1">
    <location>
        <begin position="256"/>
        <end position="275"/>
    </location>
</feature>
<gene>
    <name evidence="3" type="primary">ugpQ</name>
    <name evidence="3" type="ORF">Q31a_37090</name>
</gene>
<evidence type="ECO:0000313" key="4">
    <source>
        <dbReference type="Proteomes" id="UP000318017"/>
    </source>
</evidence>
<proteinExistence type="predicted"/>
<dbReference type="KEGG" id="ahel:Q31a_37090"/>
<keyword evidence="1" id="KW-1133">Transmembrane helix</keyword>
<keyword evidence="1" id="KW-0472">Membrane</keyword>
<organism evidence="3 4">
    <name type="scientific">Aureliella helgolandensis</name>
    <dbReference type="NCBI Taxonomy" id="2527968"/>
    <lineage>
        <taxon>Bacteria</taxon>
        <taxon>Pseudomonadati</taxon>
        <taxon>Planctomycetota</taxon>
        <taxon>Planctomycetia</taxon>
        <taxon>Pirellulales</taxon>
        <taxon>Pirellulaceae</taxon>
        <taxon>Aureliella</taxon>
    </lineage>
</organism>
<dbReference type="Pfam" id="PF10110">
    <property type="entry name" value="GPDPase_memb"/>
    <property type="match status" value="1"/>
</dbReference>
<dbReference type="InterPro" id="IPR030395">
    <property type="entry name" value="GP_PDE_dom"/>
</dbReference>
<dbReference type="GO" id="GO:0006629">
    <property type="term" value="P:lipid metabolic process"/>
    <property type="evidence" value="ECO:0007669"/>
    <property type="project" value="InterPro"/>
</dbReference>
<name>A0A518G9Y3_9BACT</name>
<sequence length="612" mass="67592">MFFQIVRSVKLNLVKLFFCDLLFKVIAFILLTPFIGFTFHLFLAASGRSVLADADIAKFFLHPIGWLAFMLVGGASVCVFAIEQAIMLVVLLTARNGHALRPSRTVLFVLQHMSQLLRLTCRMVAWLGCLAFPFLAVGGTIFWLLLTDHDINFYLTAKPPKFWLAVGLIAAVLLGLAITWVRRIASWSLALPILLFEDRNPRESLLESCHRTRGKLKPIAFAFVCWGVGSGLMGMALSAIALGIGQSIVPHFTGSLWMLVLAVGSVAMLVTLANWTANFMSNATCAALVTELYFQFAAPEQFNFDRFPDPEQKIWQINMSSRALVLTLGLLGLAAALVGSSVFRGIQLEDRVEITAHRGGAGNGPENTLAAIRQSIEQGTDWIEIDVQESRDGVVMVAHDSDLKKVAGNPVKIWEASAAELRAIDIGSYFSTEFSDQRMPTLEEVLVACKGRAKVNIELKYYGHTQSLEQRVVELVEKHQMQSEIVIMSLDSQGLRRMKQLRPDWTAGLLTAVAVGDLTRASADFLAVNSKLATRKFIANSHNRSKPVYVWTINDGYAMSAMMSRGANNIITDFPLRARRVLDQRAGLSTPERLMVELAFYLGLKIPVGGEP</sequence>
<keyword evidence="1" id="KW-0812">Transmembrane</keyword>
<feature type="transmembrane region" description="Helical" evidence="1">
    <location>
        <begin position="162"/>
        <end position="181"/>
    </location>
</feature>
<protein>
    <submittedName>
        <fullName evidence="3">Glycerophosphoryl diester phosphodiesterase</fullName>
        <ecNumber evidence="3">3.1.4.46</ecNumber>
    </submittedName>
</protein>
<feature type="transmembrane region" description="Helical" evidence="1">
    <location>
        <begin position="323"/>
        <end position="343"/>
    </location>
</feature>
<dbReference type="EMBL" id="CP036298">
    <property type="protein sequence ID" value="QDV25383.1"/>
    <property type="molecule type" value="Genomic_DNA"/>
</dbReference>
<feature type="transmembrane region" description="Helical" evidence="1">
    <location>
        <begin position="220"/>
        <end position="244"/>
    </location>
</feature>
<dbReference type="PANTHER" id="PTHR46211">
    <property type="entry name" value="GLYCEROPHOSPHORYL DIESTER PHOSPHODIESTERASE"/>
    <property type="match status" value="1"/>
</dbReference>
<dbReference type="SUPFAM" id="SSF51695">
    <property type="entry name" value="PLC-like phosphodiesterases"/>
    <property type="match status" value="1"/>
</dbReference>
<dbReference type="AlphaFoldDB" id="A0A518G9Y3"/>
<dbReference type="RefSeq" id="WP_145080370.1">
    <property type="nucleotide sequence ID" value="NZ_CP036298.1"/>
</dbReference>
<dbReference type="Pfam" id="PF03009">
    <property type="entry name" value="GDPD"/>
    <property type="match status" value="1"/>
</dbReference>
<evidence type="ECO:0000313" key="3">
    <source>
        <dbReference type="EMBL" id="QDV25383.1"/>
    </source>
</evidence>
<dbReference type="Proteomes" id="UP000318017">
    <property type="component" value="Chromosome"/>
</dbReference>
<dbReference type="Gene3D" id="3.20.20.190">
    <property type="entry name" value="Phosphatidylinositol (PI) phosphodiesterase"/>
    <property type="match status" value="1"/>
</dbReference>
<dbReference type="PROSITE" id="PS51704">
    <property type="entry name" value="GP_PDE"/>
    <property type="match status" value="1"/>
</dbReference>
<feature type="transmembrane region" description="Helical" evidence="1">
    <location>
        <begin position="123"/>
        <end position="146"/>
    </location>
</feature>
<dbReference type="EC" id="3.1.4.46" evidence="3"/>
<evidence type="ECO:0000256" key="1">
    <source>
        <dbReference type="SAM" id="Phobius"/>
    </source>
</evidence>
<keyword evidence="4" id="KW-1185">Reference proteome</keyword>
<feature type="transmembrane region" description="Helical" evidence="1">
    <location>
        <begin position="64"/>
        <end position="94"/>
    </location>
</feature>
<dbReference type="OrthoDB" id="238714at2"/>
<keyword evidence="3" id="KW-0378">Hydrolase</keyword>
<evidence type="ECO:0000259" key="2">
    <source>
        <dbReference type="PROSITE" id="PS51704"/>
    </source>
</evidence>
<feature type="transmembrane region" description="Helical" evidence="1">
    <location>
        <begin position="21"/>
        <end position="44"/>
    </location>
</feature>
<accession>A0A518G9Y3</accession>
<dbReference type="PANTHER" id="PTHR46211:SF8">
    <property type="entry name" value="PHOSPHODIESTERASE"/>
    <property type="match status" value="1"/>
</dbReference>
<dbReference type="InterPro" id="IPR017946">
    <property type="entry name" value="PLC-like_Pdiesterase_TIM-brl"/>
</dbReference>
<feature type="domain" description="GP-PDE" evidence="2">
    <location>
        <begin position="352"/>
        <end position="582"/>
    </location>
</feature>
<reference evidence="3 4" key="1">
    <citation type="submission" date="2019-02" db="EMBL/GenBank/DDBJ databases">
        <title>Deep-cultivation of Planctomycetes and their phenomic and genomic characterization uncovers novel biology.</title>
        <authorList>
            <person name="Wiegand S."/>
            <person name="Jogler M."/>
            <person name="Boedeker C."/>
            <person name="Pinto D."/>
            <person name="Vollmers J."/>
            <person name="Rivas-Marin E."/>
            <person name="Kohn T."/>
            <person name="Peeters S.H."/>
            <person name="Heuer A."/>
            <person name="Rast P."/>
            <person name="Oberbeckmann S."/>
            <person name="Bunk B."/>
            <person name="Jeske O."/>
            <person name="Meyerdierks A."/>
            <person name="Storesund J.E."/>
            <person name="Kallscheuer N."/>
            <person name="Luecker S."/>
            <person name="Lage O.M."/>
            <person name="Pohl T."/>
            <person name="Merkel B.J."/>
            <person name="Hornburger P."/>
            <person name="Mueller R.-W."/>
            <person name="Bruemmer F."/>
            <person name="Labrenz M."/>
            <person name="Spormann A.M."/>
            <person name="Op den Camp H."/>
            <person name="Overmann J."/>
            <person name="Amann R."/>
            <person name="Jetten M.S.M."/>
            <person name="Mascher T."/>
            <person name="Medema M.H."/>
            <person name="Devos D.P."/>
            <person name="Kaster A.-K."/>
            <person name="Ovreas L."/>
            <person name="Rohde M."/>
            <person name="Galperin M.Y."/>
            <person name="Jogler C."/>
        </authorList>
    </citation>
    <scope>NUCLEOTIDE SEQUENCE [LARGE SCALE GENOMIC DNA]</scope>
    <source>
        <strain evidence="3 4">Q31a</strain>
    </source>
</reference>
<dbReference type="InterPro" id="IPR018476">
    <property type="entry name" value="GlyceroP-diester-Pdiesterase_M"/>
</dbReference>
<dbReference type="GO" id="GO:0008889">
    <property type="term" value="F:glycerophosphodiester phosphodiesterase activity"/>
    <property type="evidence" value="ECO:0007669"/>
    <property type="project" value="UniProtKB-EC"/>
</dbReference>